<evidence type="ECO:0000313" key="15">
    <source>
        <dbReference type="Proteomes" id="UP000184185"/>
    </source>
</evidence>
<dbReference type="GO" id="GO:0005886">
    <property type="term" value="C:plasma membrane"/>
    <property type="evidence" value="ECO:0007669"/>
    <property type="project" value="UniProtKB-SubCell"/>
</dbReference>
<dbReference type="PIRSF" id="PIRSF006268">
    <property type="entry name" value="ApbE"/>
    <property type="match status" value="1"/>
</dbReference>
<proteinExistence type="inferred from homology"/>
<evidence type="ECO:0000256" key="5">
    <source>
        <dbReference type="ARBA" id="ARBA00022723"/>
    </source>
</evidence>
<keyword evidence="15" id="KW-1185">Reference proteome</keyword>
<comment type="function">
    <text evidence="12">Flavin transferase that catalyzes the transfer of the FMN moiety of FAD and its covalent binding to the hydroxyl group of a threonine residue in a target flavoprotein.</text>
</comment>
<feature type="binding site" evidence="11">
    <location>
        <position position="300"/>
    </location>
    <ligand>
        <name>Mg(2+)</name>
        <dbReference type="ChEBI" id="CHEBI:18420"/>
    </ligand>
</feature>
<keyword evidence="12 14" id="KW-0449">Lipoprotein</keyword>
<evidence type="ECO:0000256" key="8">
    <source>
        <dbReference type="ARBA" id="ARBA00031306"/>
    </source>
</evidence>
<dbReference type="PANTHER" id="PTHR30040">
    <property type="entry name" value="THIAMINE BIOSYNTHESIS LIPOPROTEIN APBE"/>
    <property type="match status" value="1"/>
</dbReference>
<evidence type="ECO:0000256" key="6">
    <source>
        <dbReference type="ARBA" id="ARBA00022827"/>
    </source>
</evidence>
<organism evidence="14 15">
    <name type="scientific">Pseudobutyrivibrio xylanivorans DSM 14809</name>
    <dbReference type="NCBI Taxonomy" id="1123012"/>
    <lineage>
        <taxon>Bacteria</taxon>
        <taxon>Bacillati</taxon>
        <taxon>Bacillota</taxon>
        <taxon>Clostridia</taxon>
        <taxon>Lachnospirales</taxon>
        <taxon>Lachnospiraceae</taxon>
        <taxon>Pseudobutyrivibrio</taxon>
    </lineage>
</organism>
<dbReference type="Pfam" id="PF02424">
    <property type="entry name" value="ApbE"/>
    <property type="match status" value="1"/>
</dbReference>
<dbReference type="InterPro" id="IPR003374">
    <property type="entry name" value="ApbE-like_sf"/>
</dbReference>
<dbReference type="EMBL" id="FQYQ01000013">
    <property type="protein sequence ID" value="SHJ21197.1"/>
    <property type="molecule type" value="Genomic_DNA"/>
</dbReference>
<dbReference type="PANTHER" id="PTHR30040:SF2">
    <property type="entry name" value="FAD:PROTEIN FMN TRANSFERASE"/>
    <property type="match status" value="1"/>
</dbReference>
<comment type="subcellular location">
    <subcellularLocation>
        <location evidence="12">Cell inner membrane</location>
        <topology evidence="12">Lipid-anchor</topology>
        <orientation evidence="12">Periplasmic side</orientation>
    </subcellularLocation>
</comment>
<dbReference type="GO" id="GO:0016740">
    <property type="term" value="F:transferase activity"/>
    <property type="evidence" value="ECO:0007669"/>
    <property type="project" value="UniProtKB-UniRule"/>
</dbReference>
<evidence type="ECO:0000256" key="4">
    <source>
        <dbReference type="ARBA" id="ARBA00022679"/>
    </source>
</evidence>
<dbReference type="AlphaFoldDB" id="A0A1M6HG79"/>
<evidence type="ECO:0000256" key="11">
    <source>
        <dbReference type="PIRSR" id="PIRSR006268-2"/>
    </source>
</evidence>
<accession>A0A1M6HG79</accession>
<dbReference type="Gene3D" id="3.10.520.10">
    <property type="entry name" value="ApbE-like domains"/>
    <property type="match status" value="1"/>
</dbReference>
<evidence type="ECO:0000256" key="1">
    <source>
        <dbReference type="ARBA" id="ARBA00011955"/>
    </source>
</evidence>
<dbReference type="InterPro" id="IPR024932">
    <property type="entry name" value="ApbE"/>
</dbReference>
<evidence type="ECO:0000256" key="7">
    <source>
        <dbReference type="ARBA" id="ARBA00022842"/>
    </source>
</evidence>
<keyword evidence="6 10" id="KW-0274">FAD</keyword>
<evidence type="ECO:0000313" key="14">
    <source>
        <dbReference type="EMBL" id="SHJ21197.1"/>
    </source>
</evidence>
<comment type="similarity">
    <text evidence="10 12">Belongs to the ApbE family.</text>
</comment>
<name>A0A1M6HG79_PSEXY</name>
<protein>
    <recommendedName>
        <fullName evidence="2 10">FAD:protein FMN transferase</fullName>
        <ecNumber evidence="1 10">2.7.1.180</ecNumber>
    </recommendedName>
    <alternativeName>
        <fullName evidence="8 10">Flavin transferase</fullName>
    </alternativeName>
</protein>
<gene>
    <name evidence="14" type="ORF">SAMN02745725_02001</name>
</gene>
<keyword evidence="12" id="KW-1003">Cell membrane</keyword>
<keyword evidence="13" id="KW-0175">Coiled coil</keyword>
<feature type="coiled-coil region" evidence="13">
    <location>
        <begin position="60"/>
        <end position="87"/>
    </location>
</feature>
<dbReference type="GO" id="GO:0046872">
    <property type="term" value="F:metal ion binding"/>
    <property type="evidence" value="ECO:0007669"/>
    <property type="project" value="UniProtKB-UniRule"/>
</dbReference>
<dbReference type="SUPFAM" id="SSF143631">
    <property type="entry name" value="ApbE-like"/>
    <property type="match status" value="1"/>
</dbReference>
<dbReference type="PROSITE" id="PS51257">
    <property type="entry name" value="PROKAR_LIPOPROTEIN"/>
    <property type="match status" value="1"/>
</dbReference>
<evidence type="ECO:0000256" key="2">
    <source>
        <dbReference type="ARBA" id="ARBA00016337"/>
    </source>
</evidence>
<keyword evidence="3 10" id="KW-0285">Flavoprotein</keyword>
<feature type="binding site" evidence="11">
    <location>
        <position position="304"/>
    </location>
    <ligand>
        <name>Mg(2+)</name>
        <dbReference type="ChEBI" id="CHEBI:18420"/>
    </ligand>
</feature>
<dbReference type="STRING" id="185007.SAMN02910350_00997"/>
<keyword evidence="5 10" id="KW-0479">Metal-binding</keyword>
<evidence type="ECO:0000256" key="10">
    <source>
        <dbReference type="PIRNR" id="PIRNR006268"/>
    </source>
</evidence>
<evidence type="ECO:0000256" key="9">
    <source>
        <dbReference type="ARBA" id="ARBA00048540"/>
    </source>
</evidence>
<evidence type="ECO:0000256" key="13">
    <source>
        <dbReference type="SAM" id="Coils"/>
    </source>
</evidence>
<keyword evidence="12" id="KW-0472">Membrane</keyword>
<sequence>MRIMVLNCDSFKINYKKMGAGLLCALLLCGCGTEKQIEDKLTDTKSTTFFAMDTVMDIQITGDEELLSEAEQKVVALEKQLSVTEKDSEVSCINRDKIGRLTGDGAKIFAGGMDICAATDGALDLTIYPVLKEWGFTTGEYKVPNDDEINQLLEAVDYNKVEISNLGNDYIDIVLPDDMEIDLGSITKGYTSQMLHDFFKENGVESALINLGGNVQCLGGKLTGEPWKIAIKSPFPDSKDGIIGVLQAEDLAIVTSGGYERYFEEDGKVYWHILDPTTGKPADKGLASVTIVGKDGLRCDGLSTALFVKGLDEAVEYWKNNDDFDMIIVMSNGDVHITEGIAENFALASEYANANLTVETR</sequence>
<feature type="binding site" evidence="11">
    <location>
        <position position="185"/>
    </location>
    <ligand>
        <name>Mg(2+)</name>
        <dbReference type="ChEBI" id="CHEBI:18420"/>
    </ligand>
</feature>
<reference evidence="14 15" key="1">
    <citation type="submission" date="2016-11" db="EMBL/GenBank/DDBJ databases">
        <authorList>
            <person name="Jaros S."/>
            <person name="Januszkiewicz K."/>
            <person name="Wedrychowicz H."/>
        </authorList>
    </citation>
    <scope>NUCLEOTIDE SEQUENCE [LARGE SCALE GENOMIC DNA]</scope>
    <source>
        <strain evidence="14 15">DSM 14809</strain>
    </source>
</reference>
<keyword evidence="4 10" id="KW-0808">Transferase</keyword>
<evidence type="ECO:0000256" key="3">
    <source>
        <dbReference type="ARBA" id="ARBA00022630"/>
    </source>
</evidence>
<dbReference type="Proteomes" id="UP000184185">
    <property type="component" value="Unassembled WGS sequence"/>
</dbReference>
<keyword evidence="12" id="KW-0997">Cell inner membrane</keyword>
<evidence type="ECO:0000256" key="12">
    <source>
        <dbReference type="RuleBase" id="RU363002"/>
    </source>
</evidence>
<comment type="catalytic activity">
    <reaction evidence="9 10 12">
        <text>L-threonyl-[protein] + FAD = FMN-L-threonyl-[protein] + AMP + H(+)</text>
        <dbReference type="Rhea" id="RHEA:36847"/>
        <dbReference type="Rhea" id="RHEA-COMP:11060"/>
        <dbReference type="Rhea" id="RHEA-COMP:11061"/>
        <dbReference type="ChEBI" id="CHEBI:15378"/>
        <dbReference type="ChEBI" id="CHEBI:30013"/>
        <dbReference type="ChEBI" id="CHEBI:57692"/>
        <dbReference type="ChEBI" id="CHEBI:74257"/>
        <dbReference type="ChEBI" id="CHEBI:456215"/>
        <dbReference type="EC" id="2.7.1.180"/>
    </reaction>
</comment>
<keyword evidence="7 10" id="KW-0460">Magnesium</keyword>
<dbReference type="EC" id="2.7.1.180" evidence="1 10"/>
<comment type="cofactor">
    <cofactor evidence="11">
        <name>Mg(2+)</name>
        <dbReference type="ChEBI" id="CHEBI:18420"/>
    </cofactor>
    <cofactor evidence="11">
        <name>Mn(2+)</name>
        <dbReference type="ChEBI" id="CHEBI:29035"/>
    </cofactor>
    <text evidence="11">Magnesium. Can also use manganese.</text>
</comment>